<sequence>MRISLTKDIFGKVEVPEGRLAGAYGPRRPERPGLEDGDLRDRIHNPIGTPPLREMARGARRVLIVTDDITRQTPLYRVLPLILEELAEAGVPESGVRFLIGLGTHRGMTEEEIAVKFGEAIPKRFPVVNHAWDDPSALVSMGRSGLGFEVMINRLALETDLLIGVGSIIPHATAGFSGGGKSIMPGICGEATIEATHWAALGYEMSEILGNFDNKVREAAVQVCRKAGLRFIVNTVMCEGGRVYGLVAGDVEEAHRAGVRLSLEVYGVPVAGTADVVIAEAYPTDIDLRQAIKAVCSADIVCRDGGVVILPAECREGVSPQFPDFSRYGFREPEALYRAVEAGEFRQKLLAYTLVAIGRIISRRVKGMLVSPHIGEAEAARMGFLWAPTLQAAVDRALEMCGPRSRAMVLREAGEILPLVPASVP</sequence>
<feature type="domain" description="Lactate racemase C-terminal" evidence="3">
    <location>
        <begin position="273"/>
        <end position="410"/>
    </location>
</feature>
<dbReference type="InterPro" id="IPR047926">
    <property type="entry name" value="Ni_dep_LarA"/>
</dbReference>
<comment type="caution">
    <text evidence="4">The sequence shown here is derived from an EMBL/GenBank/DDBJ whole genome shotgun (WGS) entry which is preliminary data.</text>
</comment>
<feature type="domain" description="LarA-like N-terminal" evidence="2">
    <location>
        <begin position="12"/>
        <end position="201"/>
    </location>
</feature>
<gene>
    <name evidence="4" type="primary">larA</name>
    <name evidence="4" type="ORF">HYZ11_00215</name>
</gene>
<name>A0A932MNB2_UNCTE</name>
<dbReference type="Gene3D" id="3.40.50.11440">
    <property type="match status" value="1"/>
</dbReference>
<evidence type="ECO:0000313" key="4">
    <source>
        <dbReference type="EMBL" id="MBI3126011.1"/>
    </source>
</evidence>
<dbReference type="InterPro" id="IPR048068">
    <property type="entry name" value="LarA-like"/>
</dbReference>
<dbReference type="Pfam" id="PF21113">
    <property type="entry name" value="LarA_C"/>
    <property type="match status" value="1"/>
</dbReference>
<reference evidence="4" key="1">
    <citation type="submission" date="2020-07" db="EMBL/GenBank/DDBJ databases">
        <title>Huge and variable diversity of episymbiotic CPR bacteria and DPANN archaea in groundwater ecosystems.</title>
        <authorList>
            <person name="He C.Y."/>
            <person name="Keren R."/>
            <person name="Whittaker M."/>
            <person name="Farag I.F."/>
            <person name="Doudna J."/>
            <person name="Cate J.H.D."/>
            <person name="Banfield J.F."/>
        </authorList>
    </citation>
    <scope>NUCLEOTIDE SEQUENCE</scope>
    <source>
        <strain evidence="4">NC_groundwater_763_Ag_S-0.2um_68_21</strain>
    </source>
</reference>
<dbReference type="PANTHER" id="PTHR33171">
    <property type="entry name" value="LAR_N DOMAIN-CONTAINING PROTEIN"/>
    <property type="match status" value="1"/>
</dbReference>
<dbReference type="Gene3D" id="3.90.226.30">
    <property type="match status" value="1"/>
</dbReference>
<evidence type="ECO:0000313" key="5">
    <source>
        <dbReference type="Proteomes" id="UP000782312"/>
    </source>
</evidence>
<dbReference type="EMBL" id="JACPUR010000001">
    <property type="protein sequence ID" value="MBI3126011.1"/>
    <property type="molecule type" value="Genomic_DNA"/>
</dbReference>
<organism evidence="4 5">
    <name type="scientific">Tectimicrobiota bacterium</name>
    <dbReference type="NCBI Taxonomy" id="2528274"/>
    <lineage>
        <taxon>Bacteria</taxon>
        <taxon>Pseudomonadati</taxon>
        <taxon>Nitrospinota/Tectimicrobiota group</taxon>
        <taxon>Candidatus Tectimicrobiota</taxon>
    </lineage>
</organism>
<dbReference type="NCBIfam" id="NF033504">
    <property type="entry name" value="Ni_dep_LarA"/>
    <property type="match status" value="1"/>
</dbReference>
<dbReference type="InterPro" id="IPR043166">
    <property type="entry name" value="LarA-like_C"/>
</dbReference>
<protein>
    <submittedName>
        <fullName evidence="4">Nickel-dependent lactate racemase</fullName>
    </submittedName>
</protein>
<dbReference type="InterPro" id="IPR018657">
    <property type="entry name" value="LarA-like_N"/>
</dbReference>
<feature type="compositionally biased region" description="Basic and acidic residues" evidence="1">
    <location>
        <begin position="27"/>
        <end position="44"/>
    </location>
</feature>
<dbReference type="AlphaFoldDB" id="A0A932MNB2"/>
<feature type="region of interest" description="Disordered" evidence="1">
    <location>
        <begin position="21"/>
        <end position="49"/>
    </location>
</feature>
<dbReference type="Pfam" id="PF09861">
    <property type="entry name" value="Lar_N"/>
    <property type="match status" value="1"/>
</dbReference>
<proteinExistence type="predicted"/>
<dbReference type="InterPro" id="IPR048520">
    <property type="entry name" value="LarA_C"/>
</dbReference>
<accession>A0A932MNB2</accession>
<dbReference type="PANTHER" id="PTHR33171:SF17">
    <property type="entry name" value="LARA-LIKE N-TERMINAL DOMAIN-CONTAINING PROTEIN"/>
    <property type="match status" value="1"/>
</dbReference>
<dbReference type="Proteomes" id="UP000782312">
    <property type="component" value="Unassembled WGS sequence"/>
</dbReference>
<dbReference type="GO" id="GO:0050043">
    <property type="term" value="F:lactate racemase activity"/>
    <property type="evidence" value="ECO:0007669"/>
    <property type="project" value="InterPro"/>
</dbReference>
<evidence type="ECO:0000259" key="2">
    <source>
        <dbReference type="Pfam" id="PF09861"/>
    </source>
</evidence>
<evidence type="ECO:0000256" key="1">
    <source>
        <dbReference type="SAM" id="MobiDB-lite"/>
    </source>
</evidence>
<evidence type="ECO:0000259" key="3">
    <source>
        <dbReference type="Pfam" id="PF21113"/>
    </source>
</evidence>